<protein>
    <recommendedName>
        <fullName evidence="9">alpha-1,2-Mannosidase</fullName>
        <ecNumber evidence="9">3.2.1.-</ecNumber>
    </recommendedName>
</protein>
<feature type="transmembrane region" description="Helical" evidence="10">
    <location>
        <begin position="35"/>
        <end position="54"/>
    </location>
</feature>
<evidence type="ECO:0000256" key="8">
    <source>
        <dbReference type="PIRSR" id="PIRSR601382-3"/>
    </source>
</evidence>
<evidence type="ECO:0000256" key="7">
    <source>
        <dbReference type="PIRSR" id="PIRSR601382-2"/>
    </source>
</evidence>
<keyword evidence="5 8" id="KW-1015">Disulfide bond</keyword>
<feature type="disulfide bond" evidence="8">
    <location>
        <begin position="355"/>
        <end position="390"/>
    </location>
</feature>
<dbReference type="GO" id="GO:0005783">
    <property type="term" value="C:endoplasmic reticulum"/>
    <property type="evidence" value="ECO:0007669"/>
    <property type="project" value="TreeGrafter"/>
</dbReference>
<dbReference type="PRINTS" id="PR00747">
    <property type="entry name" value="GLYHDRLASE47"/>
</dbReference>
<keyword evidence="10" id="KW-0812">Transmembrane</keyword>
<dbReference type="InterPro" id="IPR050749">
    <property type="entry name" value="Glycosyl_Hydrolase_47"/>
</dbReference>
<dbReference type="Gene3D" id="1.50.10.10">
    <property type="match status" value="1"/>
</dbReference>
<dbReference type="EC" id="3.2.1.-" evidence="9"/>
<feature type="active site" evidence="6">
    <location>
        <position position="425"/>
    </location>
</feature>
<feature type="binding site" evidence="7">
    <location>
        <position position="531"/>
    </location>
    <ligand>
        <name>Ca(2+)</name>
        <dbReference type="ChEBI" id="CHEBI:29108"/>
    </ligand>
</feature>
<accession>A0A8K1CJI8</accession>
<proteinExistence type="inferred from homology"/>
<keyword evidence="7" id="KW-0106">Calcium</keyword>
<evidence type="ECO:0000256" key="9">
    <source>
        <dbReference type="RuleBase" id="RU361193"/>
    </source>
</evidence>
<feature type="active site" evidence="6">
    <location>
        <position position="289"/>
    </location>
</feature>
<dbReference type="SUPFAM" id="SSF48225">
    <property type="entry name" value="Seven-hairpin glycosidases"/>
    <property type="match status" value="1"/>
</dbReference>
<dbReference type="GO" id="GO:0005509">
    <property type="term" value="F:calcium ion binding"/>
    <property type="evidence" value="ECO:0007669"/>
    <property type="project" value="InterPro"/>
</dbReference>
<keyword evidence="10" id="KW-1133">Transmembrane helix</keyword>
<keyword evidence="4 9" id="KW-0378">Hydrolase</keyword>
<dbReference type="InterPro" id="IPR036026">
    <property type="entry name" value="Seven-hairpin_glycosidases"/>
</dbReference>
<evidence type="ECO:0000256" key="4">
    <source>
        <dbReference type="ARBA" id="ARBA00022801"/>
    </source>
</evidence>
<name>A0A8K1CJI8_PYTOL</name>
<sequence>MLPVARGDGARRSDAGCFVMPWSSSASWRASHMQVLLLMAVSLVGTVSLTSWLWSSMDTTAFTWRGLNFIRVPVAQRRQAVLDAMQFVWTNYRERAFGSDEIAPLTGTGRNMWGGTGCMIIDSLDTLYIMDMMEEFNEGREFVATSVSFEHMGEISVFETIIRNVGGLLSAYDLSKDQLFLTKAVELAQRLLPAIHESTGRADYFLDTTTNRSYQAGQLAESGTYQLEFEYLSAVTGDPTYATYARNFYSHLADQKMLQLDGLFANQIDITETMRSPGSLTISMGARGDSFYEYLLKIWILKGQQPDGYTKKLYFDAVDGMEELLLHESVDGQLYIAEYDILQSRPKHHMHHLACFVPGMLALGAHRIRSSDPDRSRRHMLLAKRLMKTCYEEFYAKQPLGLAPECLETRHLDVCATRHYELRPETVESLYVLYQVTGDRIYQEWGWNIFSSIEKHCRVSYGYAVYRDVTDDVTWEMMRPIYGDEAKGLWDDRLHVNRMHTFFTAETLKYLYLLMDPPNPVVTLDTHVFNTEAHPFSYPVA</sequence>
<dbReference type="Proteomes" id="UP000794436">
    <property type="component" value="Unassembled WGS sequence"/>
</dbReference>
<dbReference type="GO" id="GO:0005975">
    <property type="term" value="P:carbohydrate metabolic process"/>
    <property type="evidence" value="ECO:0007669"/>
    <property type="project" value="InterPro"/>
</dbReference>
<keyword evidence="12" id="KW-1185">Reference proteome</keyword>
<evidence type="ECO:0000313" key="11">
    <source>
        <dbReference type="EMBL" id="TMW63372.1"/>
    </source>
</evidence>
<organism evidence="11 12">
    <name type="scientific">Pythium oligandrum</name>
    <name type="common">Mycoparasitic fungus</name>
    <dbReference type="NCBI Taxonomy" id="41045"/>
    <lineage>
        <taxon>Eukaryota</taxon>
        <taxon>Sar</taxon>
        <taxon>Stramenopiles</taxon>
        <taxon>Oomycota</taxon>
        <taxon>Peronosporomycetes</taxon>
        <taxon>Pythiales</taxon>
        <taxon>Pythiaceae</taxon>
        <taxon>Pythium</taxon>
    </lineage>
</organism>
<comment type="similarity">
    <text evidence="3 9">Belongs to the glycosyl hydrolase 47 family.</text>
</comment>
<keyword evidence="7" id="KW-0479">Metal-binding</keyword>
<evidence type="ECO:0000256" key="10">
    <source>
        <dbReference type="SAM" id="Phobius"/>
    </source>
</evidence>
<feature type="active site" description="Proton donor" evidence="6">
    <location>
        <position position="405"/>
    </location>
</feature>
<gene>
    <name evidence="11" type="ORF">Poli38472_002313</name>
</gene>
<dbReference type="PANTHER" id="PTHR11742">
    <property type="entry name" value="MANNOSYL-OLIGOSACCHARIDE ALPHA-1,2-MANNOSIDASE-RELATED"/>
    <property type="match status" value="1"/>
</dbReference>
<evidence type="ECO:0000256" key="1">
    <source>
        <dbReference type="ARBA" id="ARBA00001913"/>
    </source>
</evidence>
<keyword evidence="10" id="KW-0472">Membrane</keyword>
<comment type="caution">
    <text evidence="11">The sequence shown here is derived from an EMBL/GenBank/DDBJ whole genome shotgun (WGS) entry which is preliminary data.</text>
</comment>
<comment type="pathway">
    <text evidence="2">Protein modification; protein glycosylation.</text>
</comment>
<dbReference type="GO" id="GO:0004571">
    <property type="term" value="F:mannosyl-oligosaccharide 1,2-alpha-mannosidase activity"/>
    <property type="evidence" value="ECO:0007669"/>
    <property type="project" value="InterPro"/>
</dbReference>
<comment type="cofactor">
    <cofactor evidence="1 7">
        <name>Ca(2+)</name>
        <dbReference type="ChEBI" id="CHEBI:29108"/>
    </cofactor>
</comment>
<dbReference type="GO" id="GO:0000139">
    <property type="term" value="C:Golgi membrane"/>
    <property type="evidence" value="ECO:0007669"/>
    <property type="project" value="TreeGrafter"/>
</dbReference>
<evidence type="ECO:0000256" key="5">
    <source>
        <dbReference type="ARBA" id="ARBA00023157"/>
    </source>
</evidence>
<evidence type="ECO:0000256" key="3">
    <source>
        <dbReference type="ARBA" id="ARBA00007658"/>
    </source>
</evidence>
<feature type="active site" description="Proton donor" evidence="6">
    <location>
        <position position="159"/>
    </location>
</feature>
<reference evidence="11" key="1">
    <citation type="submission" date="2019-03" db="EMBL/GenBank/DDBJ databases">
        <title>Long read genome sequence of the mycoparasitic Pythium oligandrum ATCC 38472 isolated from sugarbeet rhizosphere.</title>
        <authorList>
            <person name="Gaulin E."/>
        </authorList>
    </citation>
    <scope>NUCLEOTIDE SEQUENCE</scope>
    <source>
        <strain evidence="11">ATCC 38472_TT</strain>
    </source>
</reference>
<dbReference type="InterPro" id="IPR001382">
    <property type="entry name" value="Glyco_hydro_47"/>
</dbReference>
<evidence type="ECO:0000256" key="6">
    <source>
        <dbReference type="PIRSR" id="PIRSR601382-1"/>
    </source>
</evidence>
<dbReference type="PANTHER" id="PTHR11742:SF6">
    <property type="entry name" value="MANNOSYL-OLIGOSACCHARIDE ALPHA-1,2-MANNOSIDASE IA-RELATED"/>
    <property type="match status" value="1"/>
</dbReference>
<dbReference type="Pfam" id="PF01532">
    <property type="entry name" value="Glyco_hydro_47"/>
    <property type="match status" value="1"/>
</dbReference>
<evidence type="ECO:0000256" key="2">
    <source>
        <dbReference type="ARBA" id="ARBA00004922"/>
    </source>
</evidence>
<evidence type="ECO:0000313" key="12">
    <source>
        <dbReference type="Proteomes" id="UP000794436"/>
    </source>
</evidence>
<dbReference type="EMBL" id="SPLM01000072">
    <property type="protein sequence ID" value="TMW63372.1"/>
    <property type="molecule type" value="Genomic_DNA"/>
</dbReference>
<keyword evidence="9" id="KW-0326">Glycosidase</keyword>
<dbReference type="OrthoDB" id="8118055at2759"/>
<dbReference type="InterPro" id="IPR012341">
    <property type="entry name" value="6hp_glycosidase-like_sf"/>
</dbReference>
<dbReference type="AlphaFoldDB" id="A0A8K1CJI8"/>